<feature type="region of interest" description="Disordered" evidence="12">
    <location>
        <begin position="1316"/>
        <end position="1362"/>
    </location>
</feature>
<evidence type="ECO:0000256" key="1">
    <source>
        <dbReference type="ARBA" id="ARBA00004186"/>
    </source>
</evidence>
<evidence type="ECO:0000256" key="8">
    <source>
        <dbReference type="ARBA" id="ARBA00023175"/>
    </source>
</evidence>
<feature type="region of interest" description="Disordered" evidence="12">
    <location>
        <begin position="1501"/>
        <end position="1643"/>
    </location>
</feature>
<feature type="coiled-coil region" evidence="11">
    <location>
        <begin position="2360"/>
        <end position="2387"/>
    </location>
</feature>
<evidence type="ECO:0000256" key="12">
    <source>
        <dbReference type="SAM" id="MobiDB-lite"/>
    </source>
</evidence>
<dbReference type="Proteomes" id="UP001607302">
    <property type="component" value="Unassembled WGS sequence"/>
</dbReference>
<evidence type="ECO:0000256" key="3">
    <source>
        <dbReference type="ARBA" id="ARBA00022553"/>
    </source>
</evidence>
<feature type="region of interest" description="Disordered" evidence="12">
    <location>
        <begin position="3022"/>
        <end position="3133"/>
    </location>
</feature>
<keyword evidence="2" id="KW-0963">Cytoplasm</keyword>
<feature type="compositionally biased region" description="Basic and acidic residues" evidence="12">
    <location>
        <begin position="1501"/>
        <end position="1513"/>
    </location>
</feature>
<dbReference type="Gene3D" id="3.40.850.10">
    <property type="entry name" value="Kinesin motor domain"/>
    <property type="match status" value="1"/>
</dbReference>
<feature type="compositionally biased region" description="Basic and acidic residues" evidence="12">
    <location>
        <begin position="990"/>
        <end position="1002"/>
    </location>
</feature>
<feature type="region of interest" description="Disordered" evidence="12">
    <location>
        <begin position="1666"/>
        <end position="1685"/>
    </location>
</feature>
<proteinExistence type="inferred from homology"/>
<keyword evidence="8 10" id="KW-0505">Motor protein</keyword>
<feature type="compositionally biased region" description="Basic and acidic residues" evidence="12">
    <location>
        <begin position="1071"/>
        <end position="1080"/>
    </location>
</feature>
<feature type="compositionally biased region" description="Basic residues" evidence="12">
    <location>
        <begin position="3124"/>
        <end position="3133"/>
    </location>
</feature>
<dbReference type="InterPro" id="IPR027417">
    <property type="entry name" value="P-loop_NTPase"/>
</dbReference>
<feature type="region of interest" description="Disordered" evidence="12">
    <location>
        <begin position="944"/>
        <end position="1284"/>
    </location>
</feature>
<evidence type="ECO:0000256" key="11">
    <source>
        <dbReference type="SAM" id="Coils"/>
    </source>
</evidence>
<feature type="coiled-coil region" evidence="11">
    <location>
        <begin position="2516"/>
        <end position="2644"/>
    </location>
</feature>
<organism evidence="14 15">
    <name type="scientific">Vespula squamosa</name>
    <name type="common">Southern yellow jacket</name>
    <name type="synonym">Wasp</name>
    <dbReference type="NCBI Taxonomy" id="30214"/>
    <lineage>
        <taxon>Eukaryota</taxon>
        <taxon>Metazoa</taxon>
        <taxon>Ecdysozoa</taxon>
        <taxon>Arthropoda</taxon>
        <taxon>Hexapoda</taxon>
        <taxon>Insecta</taxon>
        <taxon>Pterygota</taxon>
        <taxon>Neoptera</taxon>
        <taxon>Endopterygota</taxon>
        <taxon>Hymenoptera</taxon>
        <taxon>Apocrita</taxon>
        <taxon>Aculeata</taxon>
        <taxon>Vespoidea</taxon>
        <taxon>Vespidae</taxon>
        <taxon>Vespinae</taxon>
        <taxon>Vespula</taxon>
    </lineage>
</organism>
<feature type="compositionally biased region" description="Basic and acidic residues" evidence="12">
    <location>
        <begin position="231"/>
        <end position="249"/>
    </location>
</feature>
<feature type="compositionally biased region" description="Acidic residues" evidence="12">
    <location>
        <begin position="1055"/>
        <end position="1070"/>
    </location>
</feature>
<dbReference type="PANTHER" id="PTHR47970:SF29">
    <property type="entry name" value="KINESIN FAMILY MEMBER 20B"/>
    <property type="match status" value="1"/>
</dbReference>
<gene>
    <name evidence="14" type="ORF">V1478_016244</name>
</gene>
<feature type="region of interest" description="Disordered" evidence="12">
    <location>
        <begin position="575"/>
        <end position="603"/>
    </location>
</feature>
<feature type="compositionally biased region" description="Low complexity" evidence="12">
    <location>
        <begin position="577"/>
        <end position="595"/>
    </location>
</feature>
<evidence type="ECO:0000256" key="6">
    <source>
        <dbReference type="ARBA" id="ARBA00022840"/>
    </source>
</evidence>
<feature type="compositionally biased region" description="Basic and acidic residues" evidence="12">
    <location>
        <begin position="3069"/>
        <end position="3078"/>
    </location>
</feature>
<feature type="compositionally biased region" description="Low complexity" evidence="12">
    <location>
        <begin position="61"/>
        <end position="74"/>
    </location>
</feature>
<feature type="region of interest" description="Disordered" evidence="12">
    <location>
        <begin position="1"/>
        <end position="161"/>
    </location>
</feature>
<dbReference type="InterPro" id="IPR019821">
    <property type="entry name" value="Kinesin_motor_CS"/>
</dbReference>
<reference evidence="14 15" key="1">
    <citation type="journal article" date="2024" name="Ann. Entomol. Soc. Am.">
        <title>Genomic analyses of the southern and eastern yellowjacket wasps (Hymenoptera: Vespidae) reveal evolutionary signatures of social life.</title>
        <authorList>
            <person name="Catto M.A."/>
            <person name="Caine P.B."/>
            <person name="Orr S.E."/>
            <person name="Hunt B.G."/>
            <person name="Goodisman M.A.D."/>
        </authorList>
    </citation>
    <scope>NUCLEOTIDE SEQUENCE [LARGE SCALE GENOMIC DNA]</scope>
    <source>
        <strain evidence="14">233</strain>
        <tissue evidence="14">Head and thorax</tissue>
    </source>
</reference>
<dbReference type="PROSITE" id="PS00411">
    <property type="entry name" value="KINESIN_MOTOR_1"/>
    <property type="match status" value="1"/>
</dbReference>
<keyword evidence="7 11" id="KW-0175">Coiled coil</keyword>
<feature type="compositionally biased region" description="Basic and acidic residues" evidence="12">
    <location>
        <begin position="1160"/>
        <end position="1185"/>
    </location>
</feature>
<feature type="compositionally biased region" description="Basic and acidic residues" evidence="12">
    <location>
        <begin position="1539"/>
        <end position="1551"/>
    </location>
</feature>
<evidence type="ECO:0000313" key="15">
    <source>
        <dbReference type="Proteomes" id="UP001607302"/>
    </source>
</evidence>
<comment type="subcellular location">
    <subcellularLocation>
        <location evidence="1">Cytoplasm</location>
        <location evidence="1">Cytoskeleton</location>
        <location evidence="1">Spindle</location>
    </subcellularLocation>
</comment>
<keyword evidence="4" id="KW-0493">Microtubule</keyword>
<name>A0ABD1ZZ89_VESSQ</name>
<feature type="compositionally biased region" description="Polar residues" evidence="12">
    <location>
        <begin position="41"/>
        <end position="51"/>
    </location>
</feature>
<feature type="compositionally biased region" description="Polar residues" evidence="12">
    <location>
        <begin position="1413"/>
        <end position="1429"/>
    </location>
</feature>
<protein>
    <submittedName>
        <fullName evidence="14">Kinesin-like protein KIF20A</fullName>
    </submittedName>
</protein>
<feature type="compositionally biased region" description="Polar residues" evidence="12">
    <location>
        <begin position="1316"/>
        <end position="1328"/>
    </location>
</feature>
<feature type="region of interest" description="Disordered" evidence="12">
    <location>
        <begin position="664"/>
        <end position="713"/>
    </location>
</feature>
<dbReference type="SUPFAM" id="SSF52540">
    <property type="entry name" value="P-loop containing nucleoside triphosphate hydrolases"/>
    <property type="match status" value="1"/>
</dbReference>
<comment type="similarity">
    <text evidence="10">Belongs to the TRAFAC class myosin-kinesin ATPase superfamily. Kinesin family.</text>
</comment>
<dbReference type="InterPro" id="IPR036961">
    <property type="entry name" value="Kinesin_motor_dom_sf"/>
</dbReference>
<evidence type="ECO:0000256" key="4">
    <source>
        <dbReference type="ARBA" id="ARBA00022701"/>
    </source>
</evidence>
<dbReference type="GO" id="GO:0005819">
    <property type="term" value="C:spindle"/>
    <property type="evidence" value="ECO:0007669"/>
    <property type="project" value="UniProtKB-SubCell"/>
</dbReference>
<feature type="coiled-coil region" evidence="11">
    <location>
        <begin position="2674"/>
        <end position="2701"/>
    </location>
</feature>
<dbReference type="PRINTS" id="PR00380">
    <property type="entry name" value="KINESINHEAVY"/>
</dbReference>
<feature type="binding site" evidence="10">
    <location>
        <begin position="1996"/>
        <end position="2003"/>
    </location>
    <ligand>
        <name>ATP</name>
        <dbReference type="ChEBI" id="CHEBI:30616"/>
    </ligand>
</feature>
<keyword evidence="5 10" id="KW-0547">Nucleotide-binding</keyword>
<evidence type="ECO:0000256" key="10">
    <source>
        <dbReference type="PROSITE-ProRule" id="PRU00283"/>
    </source>
</evidence>
<keyword evidence="15" id="KW-1185">Reference proteome</keyword>
<dbReference type="GO" id="GO:0005524">
    <property type="term" value="F:ATP binding"/>
    <property type="evidence" value="ECO:0007669"/>
    <property type="project" value="UniProtKB-UniRule"/>
</dbReference>
<dbReference type="GO" id="GO:0005874">
    <property type="term" value="C:microtubule"/>
    <property type="evidence" value="ECO:0007669"/>
    <property type="project" value="UniProtKB-KW"/>
</dbReference>
<dbReference type="PANTHER" id="PTHR47970">
    <property type="entry name" value="KINESIN-LIKE PROTEIN KIF11"/>
    <property type="match status" value="1"/>
</dbReference>
<sequence length="3133" mass="357980">MPRSTRDSDEDVETRTAISRRTRAGVGSIITDSPVRRSSRNKQSTKQSGSPPDSYITEISTQGTRTFRTRAGTADSNTLETQKRLRSSKNSVDTEFETLIETQPKKMTRRSLAAATALDTPKANTRPRRMTRAGSETISTPTGRTTRKTRASSMDPEPTIGEPVERFQTEVINTPMRAKRRASVLPSQSTLIEEEEKQFTIVELDKIVMETDKTSTDIISPNKELVLSKNRSNENNKSIDKMEEEKDSCSVKGPLDDSSESNHMKISETFKTEVKFDESYTPEKNKYSAANVNDDILTKDVLTHSPHSSEDISKESKSKDEDILLISKEEKEMNSSNKENECLNTSNSVSEQNKTISNVKNLHQETFTTVLDTSIKEGKNVESNDNIKLDNSYLIESSVSLSDSNNLIKSNSNVNANEVIYIEEKNKSVSMSDTKEISSNEEEHEKTSTNSTTVTKNLDGLNTVSYKVLVNEDDSIPKEESKINDSSNSQIQDKLIIKEEKRSEVVNQNISNIEEINSNDEIRDKANVSVNPTEKLIDISVKEDNFNNDVNATEIPNINNDEKICNSTVKVVSASKDSNATQDNNSSNDNQDNMSCTSTIDSSLPTLEFSDDSIKDSANDVKQTELDSTKSLLKLKSSKLSTSISEKIDSSTVAESHDIPEADLLDEEESKIQSSSNTPVKSKTKSVTELNISKSKKKEKKNDVQNDDESDNVSDIRMLFQNISADEWKQKNKNINIETQSNSMHSTSTGKLETDSETECDLLLVDKKAWLAAEKLKASKNKEKFDYDSDDTIILKRKLDYLNDKLSNTNKVDIKSKDSAQDNDNNSEVKESMEKSINSSKLSIKETKNELDKVERSPSKSNDKTDIDKSEIDISSHSASKKEKSQKSTPVCNINRSVLVKSLDKQLEEEEEISLSQKVLEDQEAKTTIDVTNKVEVNTLENKLGRQSLDKKQKKNRSLNSSLNKSDKSKQRPIRHNRLNISSSEEEDNTSQKDENKGDKLTKGSGKKRYNKNYSTMVHIGSDSDTCDESIDSSNSSIRNKTPRIPRFLFKHNDDEEENEEHNESGEESNEDKFSDKSIDSDINAEYNLDGKTIGKFSDDDIPGDECRASESEFSDPDDNGSDLADFVVDDDEVEEEDEEEDEGEDEEEDEGEDEEQEGEKENQDIENEEDKKLTEYKNEKKEVESTENTVKSSEGKIKDIEAEEVNKETENKSINVSDIQSDKKKNSKQKINIEIDYLGSDEDEIVSENKVDTISELDSNTSGKKSKKKQKLNENNEIVEETSKDLNESEMAFTKKVKGTNISLTCSTPKADTFQQKQFNKQNISSNEEQENVRLKDLSSDNCDTSKSSITNSKNSKKKRSIENNISTDLLELLKDVNLPKTLLSKKAYLNKTVSPCSETPTTKYLKKQKLNDSAPNINLGKNKNASETDFIDNKNEEQSESRTITAETTELLESNSSISVKRKRSIEMSDSNDQIELRNKKNKISSKLEIHTGLDNEKENSENVLKVNDEKKKRKRKKNKKNKTSKELDVVNVATTVEKKNMEKDEKMEIVTSNESKKNKKKNKNKENIESKDKSNEKFMSKTKNDKKSVETENIPNKKKKKKIMSELPTLQVKEQSKKPLRKNILKSSTMSDAKVSNEMPQNTEFFKSKYEALEAAKRAAESIKANKDMNKNKQRKQLEKIQEKDINVKKSDQIMIKTFTRGIKRLPADVIENLSDVPMNPYKKTKLLKSTMQQTVRSPTTMMKNGFTESGITKAKKNYIPSNSGGTTEFDVVNLQKEKKLKKTSTVVSFRNKMLSRNSRYPVTSYIMYLQKQKFCEERYEVKMNNTLDSIRPSDKTHSREEMSYLFGRDPSILAYGQRPCPSQETKKNLLSAYEIEFDSTENIASLLSDSQSLKTIKVYLRLKPFPRKVKLLPQQEEAYKVINSTTLATKLPCLENNSSFARSKNSEITSRTYTFTQTFGPEITQLELFDQAIKQQMFDFLAGQSCNVMTYGTTNSGKSYTLQGTITSPGIIPRALEFVFSIITPKPIPSYKPVHHCDAIFLNSLERAQELEAKTKLLSFSSVDKNQYINTYKQMQTILQEESPLRPSECSDAHYSVWVSFAEIYNETIYDLLSIDCQKKKVPLKLATDNRGRAFIKGLNTVYVNSGAEAYQVLMAGQYNLKVAATALNARSSRSHCIFTIKLLKYSENLTDSVDISTFSFCDLAGSERLKKTLNIGDRLKEAQNINTSLLVLGKCLKSIYDGQLSKLKSEPIVGPFRESKLTRLFQRALSGREQIALIVNVNPLPNLYVETQNVLNFAAIAKKIIIEPKIKEQRKANSRFSKIVQKSIQSVTNWDDIVLESADSLNTDTETDILKFSSEEEYEHLLIENKQLRKEITDLKNVALTRDFEIRQEMVDTYTTIIKKLENDWKARIRDVEEQQEDTLQWSIKQVEEYYKQKMAQLSSRKRQRSCLSDENDAADQTNTFESEISHLTSKVVSMKDTIQEFKKSNQVLSIEKNKIEFELSLTKDDLKHAKCLLDAAQKDLSNSEETEYYIEEMKSQLSSKEEHIKKLKEFLNEAKEEYITITNDARKKEIQIKEQEELMVEYEDKIDELQEQFDRANYCLAEQTKTIEVLEDNNQSMMDKIFELENKLKLLNVKYEATSCKKEMSEKSENYVTNDSCEDVIVKAELISEDEMQLEEKINNLDTKKEISEEKIMFTSEDKGIQTKCEESALKEDKSCQTITLVTQEVIMQTSIFENFSKEISVQTNADINYEEREKEYKELKAKCNEVEEEYKQAHVKLGDDLKIIKELQEKITELDINLDAKQKEKNDLEVLMEENIKQQQALQEKLEEFNKKEKDKDDEITAIQKELKQMIQAKDAEEKSALSMEKELKETLRALADTKKVLSCKEQQVENLETRLKSLEQTTRFLEILQKDKEEQQTEREKLRKINDMLKEDLAIKEREMEEFKKNRNETINKYDNLIKSLREDADRHKREVTRYQELFSRQTTPTPSKEECKKLRSHVEYLQEKLKNYETSQKSKENENNAENEVLSIERSTKRKGRKKEVPLLAQPEVIDLSGSESKRDAKHTVELPGSEQTEKKRTTRKKKLFMANDESLQDIDPVEIDSTPSIPLRSLRSRRKSLTV</sequence>
<evidence type="ECO:0000256" key="9">
    <source>
        <dbReference type="ARBA" id="ARBA00023212"/>
    </source>
</evidence>
<dbReference type="PROSITE" id="PS50067">
    <property type="entry name" value="KINESIN_MOTOR_2"/>
    <property type="match status" value="1"/>
</dbReference>
<evidence type="ECO:0000256" key="5">
    <source>
        <dbReference type="ARBA" id="ARBA00022741"/>
    </source>
</evidence>
<comment type="caution">
    <text evidence="14">The sequence shown here is derived from an EMBL/GenBank/DDBJ whole genome shotgun (WGS) entry which is preliminary data.</text>
</comment>
<dbReference type="InterPro" id="IPR047149">
    <property type="entry name" value="KIF11-like"/>
</dbReference>
<feature type="compositionally biased region" description="Basic and acidic residues" evidence="12">
    <location>
        <begin position="1567"/>
        <end position="1593"/>
    </location>
</feature>
<feature type="compositionally biased region" description="Polar residues" evidence="12">
    <location>
        <begin position="134"/>
        <end position="144"/>
    </location>
</feature>
<feature type="compositionally biased region" description="Polar residues" evidence="12">
    <location>
        <begin position="672"/>
        <end position="692"/>
    </location>
</feature>
<keyword evidence="9" id="KW-0206">Cytoskeleton</keyword>
<feature type="region of interest" description="Disordered" evidence="12">
    <location>
        <begin position="428"/>
        <end position="456"/>
    </location>
</feature>
<feature type="domain" description="Kinesin motor" evidence="13">
    <location>
        <begin position="1899"/>
        <end position="2309"/>
    </location>
</feature>
<evidence type="ECO:0000259" key="13">
    <source>
        <dbReference type="PROSITE" id="PS50067"/>
    </source>
</evidence>
<evidence type="ECO:0000313" key="14">
    <source>
        <dbReference type="EMBL" id="KAL2713687.1"/>
    </source>
</evidence>
<dbReference type="EMBL" id="JAUDFV010000157">
    <property type="protein sequence ID" value="KAL2713687.1"/>
    <property type="molecule type" value="Genomic_DNA"/>
</dbReference>
<keyword evidence="3" id="KW-0597">Phosphoprotein</keyword>
<feature type="region of interest" description="Disordered" evidence="12">
    <location>
        <begin position="229"/>
        <end position="262"/>
    </location>
</feature>
<feature type="region of interest" description="Disordered" evidence="12">
    <location>
        <begin position="1412"/>
        <end position="1446"/>
    </location>
</feature>
<evidence type="ECO:0000256" key="2">
    <source>
        <dbReference type="ARBA" id="ARBA00022490"/>
    </source>
</evidence>
<feature type="compositionally biased region" description="Basic and acidic residues" evidence="12">
    <location>
        <begin position="3022"/>
        <end position="3031"/>
    </location>
</feature>
<feature type="compositionally biased region" description="Basic residues" evidence="12">
    <location>
        <begin position="1514"/>
        <end position="1525"/>
    </location>
</feature>
<dbReference type="InterPro" id="IPR001752">
    <property type="entry name" value="Kinesin_motor_dom"/>
</dbReference>
<evidence type="ECO:0000256" key="7">
    <source>
        <dbReference type="ARBA" id="ARBA00023054"/>
    </source>
</evidence>
<feature type="compositionally biased region" description="Basic and acidic residues" evidence="12">
    <location>
        <begin position="843"/>
        <end position="886"/>
    </location>
</feature>
<dbReference type="SMART" id="SM00129">
    <property type="entry name" value="KISc"/>
    <property type="match status" value="1"/>
</dbReference>
<keyword evidence="6 10" id="KW-0067">ATP-binding</keyword>
<accession>A0ABD1ZZ89</accession>
<feature type="compositionally biased region" description="Basic and acidic residues" evidence="12">
    <location>
        <begin position="428"/>
        <end position="447"/>
    </location>
</feature>
<dbReference type="GO" id="GO:0003774">
    <property type="term" value="F:cytoskeletal motor activity"/>
    <property type="evidence" value="ECO:0007669"/>
    <property type="project" value="UniProtKB-UniRule"/>
</dbReference>
<feature type="compositionally biased region" description="Acidic residues" evidence="12">
    <location>
        <begin position="1128"/>
        <end position="1159"/>
    </location>
</feature>
<feature type="region of interest" description="Disordered" evidence="12">
    <location>
        <begin position="813"/>
        <end position="889"/>
    </location>
</feature>
<feature type="compositionally biased region" description="Basic and acidic residues" evidence="12">
    <location>
        <begin position="1433"/>
        <end position="1442"/>
    </location>
</feature>
<feature type="compositionally biased region" description="Basic and acidic residues" evidence="12">
    <location>
        <begin position="1194"/>
        <end position="1212"/>
    </location>
</feature>
<dbReference type="Pfam" id="PF00225">
    <property type="entry name" value="Kinesin"/>
    <property type="match status" value="1"/>
</dbReference>